<keyword evidence="2" id="KW-1185">Reference proteome</keyword>
<evidence type="ECO:0000313" key="2">
    <source>
        <dbReference type="Proteomes" id="UP001064048"/>
    </source>
</evidence>
<protein>
    <submittedName>
        <fullName evidence="1">Uncharacterized protein</fullName>
    </submittedName>
</protein>
<gene>
    <name evidence="1" type="ORF">MSG28_003469</name>
</gene>
<name>A0ACC0KFB6_CHOFU</name>
<proteinExistence type="predicted"/>
<comment type="caution">
    <text evidence="1">The sequence shown here is derived from an EMBL/GenBank/DDBJ whole genome shotgun (WGS) entry which is preliminary data.</text>
</comment>
<evidence type="ECO:0000313" key="1">
    <source>
        <dbReference type="EMBL" id="KAI8435054.1"/>
    </source>
</evidence>
<dbReference type="Proteomes" id="UP001064048">
    <property type="component" value="Chromosome 5"/>
</dbReference>
<accession>A0ACC0KFB6</accession>
<sequence length="159" mass="17814">MVQTGMRVRGCWVVFQAVVACSLILELVQAQGPSLQPSVVQSAKMHNISIVGDSFMIDGQPLHILSGSLHYFRVPAVYWKDRLHKLKAAGLNSVATYVEWSFHETEERQYSFEGDRDLAAFVRLAAEEGLHVLLRPGPYICAERDLVNIPEVVRVNKGH</sequence>
<organism evidence="1 2">
    <name type="scientific">Choristoneura fumiferana</name>
    <name type="common">Spruce budworm moth</name>
    <name type="synonym">Archips fumiferana</name>
    <dbReference type="NCBI Taxonomy" id="7141"/>
    <lineage>
        <taxon>Eukaryota</taxon>
        <taxon>Metazoa</taxon>
        <taxon>Ecdysozoa</taxon>
        <taxon>Arthropoda</taxon>
        <taxon>Hexapoda</taxon>
        <taxon>Insecta</taxon>
        <taxon>Pterygota</taxon>
        <taxon>Neoptera</taxon>
        <taxon>Endopterygota</taxon>
        <taxon>Lepidoptera</taxon>
        <taxon>Glossata</taxon>
        <taxon>Ditrysia</taxon>
        <taxon>Tortricoidea</taxon>
        <taxon>Tortricidae</taxon>
        <taxon>Tortricinae</taxon>
        <taxon>Choristoneura</taxon>
    </lineage>
</organism>
<dbReference type="EMBL" id="CM046105">
    <property type="protein sequence ID" value="KAI8435054.1"/>
    <property type="molecule type" value="Genomic_DNA"/>
</dbReference>
<reference evidence="1 2" key="1">
    <citation type="journal article" date="2022" name="Genome Biol. Evol.">
        <title>The Spruce Budworm Genome: Reconstructing the Evolutionary History of Antifreeze Proteins.</title>
        <authorList>
            <person name="Beliveau C."/>
            <person name="Gagne P."/>
            <person name="Picq S."/>
            <person name="Vernygora O."/>
            <person name="Keeling C.I."/>
            <person name="Pinkney K."/>
            <person name="Doucet D."/>
            <person name="Wen F."/>
            <person name="Johnston J.S."/>
            <person name="Maaroufi H."/>
            <person name="Boyle B."/>
            <person name="Laroche J."/>
            <person name="Dewar K."/>
            <person name="Juretic N."/>
            <person name="Blackburn G."/>
            <person name="Nisole A."/>
            <person name="Brunet B."/>
            <person name="Brandao M."/>
            <person name="Lumley L."/>
            <person name="Duan J."/>
            <person name="Quan G."/>
            <person name="Lucarotti C.J."/>
            <person name="Roe A.D."/>
            <person name="Sperling F.A.H."/>
            <person name="Levesque R.C."/>
            <person name="Cusson M."/>
        </authorList>
    </citation>
    <scope>NUCLEOTIDE SEQUENCE [LARGE SCALE GENOMIC DNA]</scope>
    <source>
        <strain evidence="1">Glfc:IPQL:Cfum</strain>
    </source>
</reference>